<feature type="compositionally biased region" description="Pro residues" evidence="8">
    <location>
        <begin position="94"/>
        <end position="112"/>
    </location>
</feature>
<keyword evidence="5" id="KW-0479">Metal-binding</keyword>
<feature type="domain" description="LITAF" evidence="9">
    <location>
        <begin position="124"/>
        <end position="208"/>
    </location>
</feature>
<dbReference type="PANTHER" id="PTHR23292">
    <property type="entry name" value="LIPOPOLYSACCHARIDE-INDUCED TUMOR NECROSIS FACTOR-ALPHA FACTOR"/>
    <property type="match status" value="1"/>
</dbReference>
<gene>
    <name evidence="11" type="primary">LITAF</name>
</gene>
<protein>
    <submittedName>
        <fullName evidence="11">Lipopolysaccharide-induced tumor necrosis factor-alpha factor isoform X1</fullName>
    </submittedName>
</protein>
<evidence type="ECO:0000313" key="10">
    <source>
        <dbReference type="Proteomes" id="UP001652622"/>
    </source>
</evidence>
<evidence type="ECO:0000256" key="1">
    <source>
        <dbReference type="ARBA" id="ARBA00004125"/>
    </source>
</evidence>
<sequence length="209" mass="22151">MTRSVELLWASEALPASFPFGAALLVRSSSPPPGRAVSPRGHQAPQLPFGLSPRNMATPSSAPPPSYEESTTTSNPTPHPYPPAGGIPAKGAPAPYPAQTQPPFPPQPYGMQPQPAPAIPPVPIHTVYIPGPLIFLEHPMQICCPACNQMIVTRISYQPGALAWLSCGGLALVGCWLGCCLIPFCVDAMQDVQHFCPCCNAFLGVHKRL</sequence>
<dbReference type="InterPro" id="IPR006629">
    <property type="entry name" value="LITAF"/>
</dbReference>
<evidence type="ECO:0000256" key="7">
    <source>
        <dbReference type="ARBA" id="ARBA00023136"/>
    </source>
</evidence>
<dbReference type="PROSITE" id="PS51837">
    <property type="entry name" value="LITAF"/>
    <property type="match status" value="1"/>
</dbReference>
<keyword evidence="7" id="KW-0472">Membrane</keyword>
<feature type="compositionally biased region" description="Low complexity" evidence="8">
    <location>
        <begin position="67"/>
        <end position="76"/>
    </location>
</feature>
<evidence type="ECO:0000256" key="3">
    <source>
        <dbReference type="ARBA" id="ARBA00004630"/>
    </source>
</evidence>
<evidence type="ECO:0000256" key="2">
    <source>
        <dbReference type="ARBA" id="ARBA00004414"/>
    </source>
</evidence>
<dbReference type="RefSeq" id="XP_060540005.1">
    <property type="nucleotide sequence ID" value="XM_060684022.1"/>
</dbReference>
<comment type="similarity">
    <text evidence="4">Belongs to the CDIP1/LITAF family.</text>
</comment>
<proteinExistence type="inferred from homology"/>
<evidence type="ECO:0000256" key="6">
    <source>
        <dbReference type="ARBA" id="ARBA00022833"/>
    </source>
</evidence>
<organism evidence="10 11">
    <name type="scientific">Pantherophis guttatus</name>
    <name type="common">Corn snake</name>
    <name type="synonym">Elaphe guttata</name>
    <dbReference type="NCBI Taxonomy" id="94885"/>
    <lineage>
        <taxon>Eukaryota</taxon>
        <taxon>Metazoa</taxon>
        <taxon>Chordata</taxon>
        <taxon>Craniata</taxon>
        <taxon>Vertebrata</taxon>
        <taxon>Euteleostomi</taxon>
        <taxon>Lepidosauria</taxon>
        <taxon>Squamata</taxon>
        <taxon>Bifurcata</taxon>
        <taxon>Unidentata</taxon>
        <taxon>Episquamata</taxon>
        <taxon>Toxicofera</taxon>
        <taxon>Serpentes</taxon>
        <taxon>Colubroidea</taxon>
        <taxon>Colubridae</taxon>
        <taxon>Colubrinae</taxon>
        <taxon>Pantherophis</taxon>
    </lineage>
</organism>
<keyword evidence="6" id="KW-0862">Zinc</keyword>
<comment type="subcellular location">
    <subcellularLocation>
        <location evidence="1">Endosome membrane</location>
        <topology evidence="1">Peripheral membrane protein</topology>
        <orientation evidence="1">Cytoplasmic side</orientation>
    </subcellularLocation>
    <subcellularLocation>
        <location evidence="2">Late endosome membrane</location>
    </subcellularLocation>
    <subcellularLocation>
        <location evidence="3">Lysosome membrane</location>
        <topology evidence="3">Peripheral membrane protein</topology>
        <orientation evidence="3">Cytoplasmic side</orientation>
    </subcellularLocation>
</comment>
<evidence type="ECO:0000313" key="11">
    <source>
        <dbReference type="RefSeq" id="XP_060540005.1"/>
    </source>
</evidence>
<feature type="region of interest" description="Disordered" evidence="8">
    <location>
        <begin position="24"/>
        <end position="112"/>
    </location>
</feature>
<dbReference type="GeneID" id="117679485"/>
<evidence type="ECO:0000256" key="4">
    <source>
        <dbReference type="ARBA" id="ARBA00005975"/>
    </source>
</evidence>
<dbReference type="SMART" id="SM00714">
    <property type="entry name" value="LITAF"/>
    <property type="match status" value="1"/>
</dbReference>
<dbReference type="InterPro" id="IPR037519">
    <property type="entry name" value="LITAF_fam"/>
</dbReference>
<evidence type="ECO:0000256" key="5">
    <source>
        <dbReference type="ARBA" id="ARBA00022723"/>
    </source>
</evidence>
<name>A0ABM3YV70_PANGU</name>
<dbReference type="Pfam" id="PF10601">
    <property type="entry name" value="zf-LITAF-like"/>
    <property type="match status" value="1"/>
</dbReference>
<evidence type="ECO:0000259" key="9">
    <source>
        <dbReference type="PROSITE" id="PS51837"/>
    </source>
</evidence>
<accession>A0ABM3YV70</accession>
<evidence type="ECO:0000256" key="8">
    <source>
        <dbReference type="SAM" id="MobiDB-lite"/>
    </source>
</evidence>
<reference evidence="11" key="1">
    <citation type="submission" date="2025-08" db="UniProtKB">
        <authorList>
            <consortium name="RefSeq"/>
        </authorList>
    </citation>
    <scope>IDENTIFICATION</scope>
    <source>
        <tissue evidence="11">Blood</tissue>
    </source>
</reference>
<dbReference type="PANTHER" id="PTHR23292:SF46">
    <property type="entry name" value="LIPOPOLYSACCHARIDE-INDUCED TUMOR NECROSIS FACTOR-ALPHA FACTOR HOMOLOG"/>
    <property type="match status" value="1"/>
</dbReference>
<keyword evidence="10" id="KW-1185">Reference proteome</keyword>
<dbReference type="Proteomes" id="UP001652622">
    <property type="component" value="Unplaced"/>
</dbReference>